<keyword evidence="2" id="KW-0808">Transferase</keyword>
<dbReference type="CDD" id="cd00761">
    <property type="entry name" value="Glyco_tranf_GTA_type"/>
    <property type="match status" value="1"/>
</dbReference>
<evidence type="ECO:0000313" key="3">
    <source>
        <dbReference type="Proteomes" id="UP001302120"/>
    </source>
</evidence>
<evidence type="ECO:0000259" key="1">
    <source>
        <dbReference type="Pfam" id="PF00535"/>
    </source>
</evidence>
<dbReference type="Gene3D" id="3.90.550.10">
    <property type="entry name" value="Spore Coat Polysaccharide Biosynthesis Protein SpsA, Chain A"/>
    <property type="match status" value="1"/>
</dbReference>
<dbReference type="EMBL" id="JAYGHG010000002">
    <property type="protein sequence ID" value="MEA5580244.1"/>
    <property type="molecule type" value="Genomic_DNA"/>
</dbReference>
<dbReference type="GO" id="GO:0016757">
    <property type="term" value="F:glycosyltransferase activity"/>
    <property type="evidence" value="ECO:0007669"/>
    <property type="project" value="UniProtKB-KW"/>
</dbReference>
<name>A0ABU5U9P2_9CYAN</name>
<dbReference type="SUPFAM" id="SSF53448">
    <property type="entry name" value="Nucleotide-diphospho-sugar transferases"/>
    <property type="match status" value="1"/>
</dbReference>
<dbReference type="Pfam" id="PF00535">
    <property type="entry name" value="Glycos_transf_2"/>
    <property type="match status" value="1"/>
</dbReference>
<gene>
    <name evidence="2" type="ORF">VB620_02695</name>
</gene>
<dbReference type="Proteomes" id="UP001302120">
    <property type="component" value="Unassembled WGS sequence"/>
</dbReference>
<dbReference type="InterPro" id="IPR029044">
    <property type="entry name" value="Nucleotide-diphossugar_trans"/>
</dbReference>
<keyword evidence="3" id="KW-1185">Reference proteome</keyword>
<comment type="caution">
    <text evidence="2">The sequence shown here is derived from an EMBL/GenBank/DDBJ whole genome shotgun (WGS) entry which is preliminary data.</text>
</comment>
<dbReference type="PANTHER" id="PTHR43685">
    <property type="entry name" value="GLYCOSYLTRANSFERASE"/>
    <property type="match status" value="1"/>
</dbReference>
<evidence type="ECO:0000313" key="2">
    <source>
        <dbReference type="EMBL" id="MEA5580244.1"/>
    </source>
</evidence>
<organism evidence="2 3">
    <name type="scientific">Nodularia harveyana UHCC-0300</name>
    <dbReference type="NCBI Taxonomy" id="2974287"/>
    <lineage>
        <taxon>Bacteria</taxon>
        <taxon>Bacillati</taxon>
        <taxon>Cyanobacteriota</taxon>
        <taxon>Cyanophyceae</taxon>
        <taxon>Nostocales</taxon>
        <taxon>Nodulariaceae</taxon>
        <taxon>Nodularia</taxon>
    </lineage>
</organism>
<proteinExistence type="predicted"/>
<sequence length="321" mass="37080">MNPEISVIIPAYNTEKYIAKAIESVLQQTIDNLEIIVVDDASIDATAAIAKSFSDPRVKVLTNPENIGAAATRNRAIQQATGKWIALLDSDDWYAPERLTKLLAVADSQAADMVADDIHHINDGEDLPWSTLFTESEQKIDKTIQIDPAYFVKTHSIFGIGLTLGLTKPIIKREFLLDHKIEYDENIRLGQDFWFYIRCLGNGARFFVLPQPYYFYRSRIGGLTKGSQLARWEQYCQVSHFFLKQDFVQNNYELSEALSHRLKLIEDSKPYFKVLDTINKGNLWDIVTDIFHNPSFFGHFTKRLPKRLERRYKYYLKKVML</sequence>
<dbReference type="RefSeq" id="WP_323194582.1">
    <property type="nucleotide sequence ID" value="NZ_JAYGHG010000002.1"/>
</dbReference>
<dbReference type="EC" id="2.4.-.-" evidence="2"/>
<accession>A0ABU5U9P2</accession>
<dbReference type="InterPro" id="IPR001173">
    <property type="entry name" value="Glyco_trans_2-like"/>
</dbReference>
<reference evidence="2 3" key="1">
    <citation type="submission" date="2023-12" db="EMBL/GenBank/DDBJ databases">
        <title>Baltic Sea Cyanobacteria.</title>
        <authorList>
            <person name="Delbaje E."/>
            <person name="Fewer D.P."/>
            <person name="Shishido T.K."/>
        </authorList>
    </citation>
    <scope>NUCLEOTIDE SEQUENCE [LARGE SCALE GENOMIC DNA]</scope>
    <source>
        <strain evidence="2 3">UHCC-0300</strain>
    </source>
</reference>
<protein>
    <submittedName>
        <fullName evidence="2">Glycosyltransferase family 2 protein</fullName>
        <ecNumber evidence="2">2.4.-.-</ecNumber>
    </submittedName>
</protein>
<feature type="domain" description="Glycosyltransferase 2-like" evidence="1">
    <location>
        <begin position="6"/>
        <end position="136"/>
    </location>
</feature>
<keyword evidence="2" id="KW-0328">Glycosyltransferase</keyword>
<dbReference type="PANTHER" id="PTHR43685:SF2">
    <property type="entry name" value="GLYCOSYLTRANSFERASE 2-LIKE DOMAIN-CONTAINING PROTEIN"/>
    <property type="match status" value="1"/>
</dbReference>
<dbReference type="InterPro" id="IPR050834">
    <property type="entry name" value="Glycosyltransf_2"/>
</dbReference>